<accession>A0A8G2BEM0</accession>
<dbReference type="AlphaFoldDB" id="A0A8G2BEM0"/>
<protein>
    <submittedName>
        <fullName evidence="2">Pimeloyl-ACP methyl ester carboxylesterase</fullName>
    </submittedName>
</protein>
<evidence type="ECO:0000313" key="2">
    <source>
        <dbReference type="EMBL" id="SDF17466.1"/>
    </source>
</evidence>
<dbReference type="RefSeq" id="WP_093147975.1">
    <property type="nucleotide sequence ID" value="NZ_FNBW01000001.1"/>
</dbReference>
<dbReference type="Gene3D" id="3.40.50.1820">
    <property type="entry name" value="alpha/beta hydrolase"/>
    <property type="match status" value="1"/>
</dbReference>
<sequence>MPAEALVLIPGLLNDAELWARQVPMLDDLVDRIVIPDTTAHEDIRDIAAQVLAETEGELAVAGLSMGGYVALEILRQAPGRIERLALLDTSARQDSDDQRRRRTGLIELADKGKFKGVTPRLLPMLVHKSRLDDESVTRPIFDMAARIGKDGFIRQQKAILSRDDSRELLAGVTVPTLVMCGRDDQLTPVDLSEEMAAAIPHADLRIVETCGHLPALEKPDACGEALRDWLQA</sequence>
<gene>
    <name evidence="2" type="ORF">SAMN05660686_00566</name>
</gene>
<dbReference type="InterPro" id="IPR000073">
    <property type="entry name" value="AB_hydrolase_1"/>
</dbReference>
<dbReference type="SUPFAM" id="SSF53474">
    <property type="entry name" value="alpha/beta-Hydrolases"/>
    <property type="match status" value="1"/>
</dbReference>
<evidence type="ECO:0000313" key="3">
    <source>
        <dbReference type="Proteomes" id="UP000198615"/>
    </source>
</evidence>
<comment type="caution">
    <text evidence="2">The sequence shown here is derived from an EMBL/GenBank/DDBJ whole genome shotgun (WGS) entry which is preliminary data.</text>
</comment>
<dbReference type="Proteomes" id="UP000198615">
    <property type="component" value="Unassembled WGS sequence"/>
</dbReference>
<dbReference type="PANTHER" id="PTHR43798">
    <property type="entry name" value="MONOACYLGLYCEROL LIPASE"/>
    <property type="match status" value="1"/>
</dbReference>
<keyword evidence="3" id="KW-1185">Reference proteome</keyword>
<dbReference type="InterPro" id="IPR050266">
    <property type="entry name" value="AB_hydrolase_sf"/>
</dbReference>
<dbReference type="InterPro" id="IPR029058">
    <property type="entry name" value="AB_hydrolase_fold"/>
</dbReference>
<dbReference type="PANTHER" id="PTHR43798:SF29">
    <property type="entry name" value="AB HYDROLASE-1 DOMAIN-CONTAINING PROTEIN"/>
    <property type="match status" value="1"/>
</dbReference>
<dbReference type="OrthoDB" id="5491135at2"/>
<dbReference type="PRINTS" id="PR00111">
    <property type="entry name" value="ABHYDROLASE"/>
</dbReference>
<dbReference type="EMBL" id="FNBW01000001">
    <property type="protein sequence ID" value="SDF17466.1"/>
    <property type="molecule type" value="Genomic_DNA"/>
</dbReference>
<reference evidence="2 3" key="1">
    <citation type="submission" date="2016-10" db="EMBL/GenBank/DDBJ databases">
        <authorList>
            <person name="Varghese N."/>
            <person name="Submissions S."/>
        </authorList>
    </citation>
    <scope>NUCLEOTIDE SEQUENCE [LARGE SCALE GENOMIC DNA]</scope>
    <source>
        <strain evidence="2 3">DSM 18839</strain>
    </source>
</reference>
<dbReference type="Pfam" id="PF12697">
    <property type="entry name" value="Abhydrolase_6"/>
    <property type="match status" value="1"/>
</dbReference>
<evidence type="ECO:0000259" key="1">
    <source>
        <dbReference type="Pfam" id="PF12697"/>
    </source>
</evidence>
<name>A0A8G2BEM0_9PROT</name>
<organism evidence="2 3">
    <name type="scientific">Thalassobaculum litoreum DSM 18839</name>
    <dbReference type="NCBI Taxonomy" id="1123362"/>
    <lineage>
        <taxon>Bacteria</taxon>
        <taxon>Pseudomonadati</taxon>
        <taxon>Pseudomonadota</taxon>
        <taxon>Alphaproteobacteria</taxon>
        <taxon>Rhodospirillales</taxon>
        <taxon>Thalassobaculaceae</taxon>
        <taxon>Thalassobaculum</taxon>
    </lineage>
</organism>
<proteinExistence type="predicted"/>
<feature type="domain" description="AB hydrolase-1" evidence="1">
    <location>
        <begin position="6"/>
        <end position="223"/>
    </location>
</feature>